<evidence type="ECO:0000256" key="5">
    <source>
        <dbReference type="ARBA" id="ARBA00023136"/>
    </source>
</evidence>
<reference evidence="8 9" key="1">
    <citation type="submission" date="2023-01" db="EMBL/GenBank/DDBJ databases">
        <authorList>
            <person name="Lee S.H."/>
            <person name="Jung H.S."/>
            <person name="Yun J.U."/>
        </authorList>
    </citation>
    <scope>NUCLEOTIDE SEQUENCE [LARGE SCALE GENOMIC DNA]</scope>
    <source>
        <strain evidence="8 9">CBA3646</strain>
    </source>
</reference>
<gene>
    <name evidence="8" type="ORF">O6R05_01075</name>
</gene>
<dbReference type="PANTHER" id="PTHR33545">
    <property type="entry name" value="UPF0750 MEMBRANE PROTEIN YITT-RELATED"/>
    <property type="match status" value="1"/>
</dbReference>
<evidence type="ECO:0000256" key="4">
    <source>
        <dbReference type="ARBA" id="ARBA00022989"/>
    </source>
</evidence>
<dbReference type="PANTHER" id="PTHR33545:SF5">
    <property type="entry name" value="UPF0750 MEMBRANE PROTEIN YITT"/>
    <property type="match status" value="1"/>
</dbReference>
<evidence type="ECO:0000256" key="6">
    <source>
        <dbReference type="SAM" id="Phobius"/>
    </source>
</evidence>
<evidence type="ECO:0000256" key="1">
    <source>
        <dbReference type="ARBA" id="ARBA00004651"/>
    </source>
</evidence>
<organism evidence="8 9">
    <name type="scientific">Peptoniphilus equinus</name>
    <dbReference type="NCBI Taxonomy" id="3016343"/>
    <lineage>
        <taxon>Bacteria</taxon>
        <taxon>Bacillati</taxon>
        <taxon>Bacillota</taxon>
        <taxon>Tissierellia</taxon>
        <taxon>Tissierellales</taxon>
        <taxon>Peptoniphilaceae</taxon>
        <taxon>Peptoniphilus</taxon>
    </lineage>
</organism>
<protein>
    <submittedName>
        <fullName evidence="8">YitT family protein</fullName>
    </submittedName>
</protein>
<feature type="domain" description="DUF2179" evidence="7">
    <location>
        <begin position="234"/>
        <end position="288"/>
    </location>
</feature>
<sequence length="296" mass="32328">MQSGKDFNQLIGLSWHNFIRKLIALLVGDFLVAVAIVLILRPNQMISGGVSGITVILNHLTHINMGLILFLLNAPLLILGFIFLKRSFMVVTMISAVVLSIYTGILDGIMPSTWSVTHDTILACIFGGVLNGMGMGICFRNGCSTGGFDIVGAILKSKYNITVGNALMVINTFVIGTSAFIYSVDRALYTLVALFISYQVVDRIHLGVGQQKQLFIISAKHEEIVATVYSQMRRGMTYIKGEGAYSHANFNIIYMICTPRQVVTVKSIVAHIDPNAFMAVSNTAEIQGRGFEAIEI</sequence>
<keyword evidence="9" id="KW-1185">Reference proteome</keyword>
<dbReference type="InterPro" id="IPR051461">
    <property type="entry name" value="UPF0750_membrane"/>
</dbReference>
<evidence type="ECO:0000313" key="8">
    <source>
        <dbReference type="EMBL" id="WBW50181.1"/>
    </source>
</evidence>
<evidence type="ECO:0000313" key="9">
    <source>
        <dbReference type="Proteomes" id="UP001210339"/>
    </source>
</evidence>
<feature type="transmembrane region" description="Helical" evidence="6">
    <location>
        <begin position="21"/>
        <end position="40"/>
    </location>
</feature>
<keyword evidence="5 6" id="KW-0472">Membrane</keyword>
<dbReference type="PIRSF" id="PIRSF006483">
    <property type="entry name" value="Membrane_protein_YitT"/>
    <property type="match status" value="1"/>
</dbReference>
<dbReference type="RefSeq" id="WP_271191712.1">
    <property type="nucleotide sequence ID" value="NZ_CP115667.1"/>
</dbReference>
<feature type="transmembrane region" description="Helical" evidence="6">
    <location>
        <begin position="60"/>
        <end position="84"/>
    </location>
</feature>
<comment type="subcellular location">
    <subcellularLocation>
        <location evidence="1">Cell membrane</location>
        <topology evidence="1">Multi-pass membrane protein</topology>
    </subcellularLocation>
</comment>
<evidence type="ECO:0000259" key="7">
    <source>
        <dbReference type="Pfam" id="PF10035"/>
    </source>
</evidence>
<dbReference type="InterPro" id="IPR015867">
    <property type="entry name" value="N-reg_PII/ATP_PRibTrfase_C"/>
</dbReference>
<feature type="transmembrane region" description="Helical" evidence="6">
    <location>
        <begin position="159"/>
        <end position="181"/>
    </location>
</feature>
<dbReference type="InterPro" id="IPR003740">
    <property type="entry name" value="YitT"/>
</dbReference>
<dbReference type="CDD" id="cd16380">
    <property type="entry name" value="YitT_C"/>
    <property type="match status" value="1"/>
</dbReference>
<dbReference type="Proteomes" id="UP001210339">
    <property type="component" value="Chromosome"/>
</dbReference>
<feature type="transmembrane region" description="Helical" evidence="6">
    <location>
        <begin position="91"/>
        <end position="114"/>
    </location>
</feature>
<accession>A0ABY7QTR3</accession>
<keyword evidence="3 6" id="KW-0812">Transmembrane</keyword>
<dbReference type="EMBL" id="CP115667">
    <property type="protein sequence ID" value="WBW50181.1"/>
    <property type="molecule type" value="Genomic_DNA"/>
</dbReference>
<dbReference type="Pfam" id="PF10035">
    <property type="entry name" value="DUF2179"/>
    <property type="match status" value="1"/>
</dbReference>
<keyword evidence="2" id="KW-1003">Cell membrane</keyword>
<dbReference type="Gene3D" id="3.30.70.120">
    <property type="match status" value="1"/>
</dbReference>
<feature type="transmembrane region" description="Helical" evidence="6">
    <location>
        <begin position="120"/>
        <end position="139"/>
    </location>
</feature>
<proteinExistence type="predicted"/>
<keyword evidence="4 6" id="KW-1133">Transmembrane helix</keyword>
<name>A0ABY7QTR3_9FIRM</name>
<evidence type="ECO:0000256" key="3">
    <source>
        <dbReference type="ARBA" id="ARBA00022692"/>
    </source>
</evidence>
<dbReference type="Pfam" id="PF02588">
    <property type="entry name" value="YitT_membrane"/>
    <property type="match status" value="1"/>
</dbReference>
<dbReference type="InterPro" id="IPR019264">
    <property type="entry name" value="DUF2179"/>
</dbReference>
<evidence type="ECO:0000256" key="2">
    <source>
        <dbReference type="ARBA" id="ARBA00022475"/>
    </source>
</evidence>